<sequence length="130" mass="14875">MQKEAKTAFIARPKLKLRKVEAPPHYSPPRNIRLKPPSPDPQTQAYNSFPYNERPVFMNYALPAQPSTLANRCYNSVANRKFINNELNNFLDQVENPNPSLAPLYEPSVDPVLHIGQFNDLEIKLDANEE</sequence>
<evidence type="ECO:0000256" key="1">
    <source>
        <dbReference type="SAM" id="MobiDB-lite"/>
    </source>
</evidence>
<dbReference type="AlphaFoldDB" id="A2FY39"/>
<proteinExistence type="predicted"/>
<accession>A2FY39</accession>
<dbReference type="Proteomes" id="UP000001542">
    <property type="component" value="Unassembled WGS sequence"/>
</dbReference>
<dbReference type="VEuPathDB" id="TrichDB:TVAGG3_0645740"/>
<gene>
    <name evidence="2" type="ORF">TVAG_375630</name>
</gene>
<evidence type="ECO:0000313" key="2">
    <source>
        <dbReference type="EMBL" id="EAX90172.1"/>
    </source>
</evidence>
<reference evidence="2" key="2">
    <citation type="journal article" date="2007" name="Science">
        <title>Draft genome sequence of the sexually transmitted pathogen Trichomonas vaginalis.</title>
        <authorList>
            <person name="Carlton J.M."/>
            <person name="Hirt R.P."/>
            <person name="Silva J.C."/>
            <person name="Delcher A.L."/>
            <person name="Schatz M."/>
            <person name="Zhao Q."/>
            <person name="Wortman J.R."/>
            <person name="Bidwell S.L."/>
            <person name="Alsmark U.C.M."/>
            <person name="Besteiro S."/>
            <person name="Sicheritz-Ponten T."/>
            <person name="Noel C.J."/>
            <person name="Dacks J.B."/>
            <person name="Foster P.G."/>
            <person name="Simillion C."/>
            <person name="Van de Peer Y."/>
            <person name="Miranda-Saavedra D."/>
            <person name="Barton G.J."/>
            <person name="Westrop G.D."/>
            <person name="Mueller S."/>
            <person name="Dessi D."/>
            <person name="Fiori P.L."/>
            <person name="Ren Q."/>
            <person name="Paulsen I."/>
            <person name="Zhang H."/>
            <person name="Bastida-Corcuera F.D."/>
            <person name="Simoes-Barbosa A."/>
            <person name="Brown M.T."/>
            <person name="Hayes R.D."/>
            <person name="Mukherjee M."/>
            <person name="Okumura C.Y."/>
            <person name="Schneider R."/>
            <person name="Smith A.J."/>
            <person name="Vanacova S."/>
            <person name="Villalvazo M."/>
            <person name="Haas B.J."/>
            <person name="Pertea M."/>
            <person name="Feldblyum T.V."/>
            <person name="Utterback T.R."/>
            <person name="Shu C.L."/>
            <person name="Osoegawa K."/>
            <person name="de Jong P.J."/>
            <person name="Hrdy I."/>
            <person name="Horvathova L."/>
            <person name="Zubacova Z."/>
            <person name="Dolezal P."/>
            <person name="Malik S.B."/>
            <person name="Logsdon J.M. Jr."/>
            <person name="Henze K."/>
            <person name="Gupta A."/>
            <person name="Wang C.C."/>
            <person name="Dunne R.L."/>
            <person name="Upcroft J.A."/>
            <person name="Upcroft P."/>
            <person name="White O."/>
            <person name="Salzberg S.L."/>
            <person name="Tang P."/>
            <person name="Chiu C.-H."/>
            <person name="Lee Y.-S."/>
            <person name="Embley T.M."/>
            <person name="Coombs G.H."/>
            <person name="Mottram J.C."/>
            <person name="Tachezy J."/>
            <person name="Fraser-Liggett C.M."/>
            <person name="Johnson P.J."/>
        </authorList>
    </citation>
    <scope>NUCLEOTIDE SEQUENCE [LARGE SCALE GENOMIC DNA]</scope>
    <source>
        <strain evidence="2">G3</strain>
    </source>
</reference>
<evidence type="ECO:0000313" key="3">
    <source>
        <dbReference type="Proteomes" id="UP000001542"/>
    </source>
</evidence>
<dbReference type="KEGG" id="tva:4747853"/>
<dbReference type="VEuPathDB" id="TrichDB:TVAG_375630"/>
<reference evidence="2" key="1">
    <citation type="submission" date="2006-10" db="EMBL/GenBank/DDBJ databases">
        <authorList>
            <person name="Amadeo P."/>
            <person name="Zhao Q."/>
            <person name="Wortman J."/>
            <person name="Fraser-Liggett C."/>
            <person name="Carlton J."/>
        </authorList>
    </citation>
    <scope>NUCLEOTIDE SEQUENCE</scope>
    <source>
        <strain evidence="2">G3</strain>
    </source>
</reference>
<feature type="region of interest" description="Disordered" evidence="1">
    <location>
        <begin position="20"/>
        <end position="45"/>
    </location>
</feature>
<name>A2FY39_TRIV3</name>
<organism evidence="2 3">
    <name type="scientific">Trichomonas vaginalis (strain ATCC PRA-98 / G3)</name>
    <dbReference type="NCBI Taxonomy" id="412133"/>
    <lineage>
        <taxon>Eukaryota</taxon>
        <taxon>Metamonada</taxon>
        <taxon>Parabasalia</taxon>
        <taxon>Trichomonadida</taxon>
        <taxon>Trichomonadidae</taxon>
        <taxon>Trichomonas</taxon>
    </lineage>
</organism>
<dbReference type="OrthoDB" id="10624545at2759"/>
<protein>
    <submittedName>
        <fullName evidence="2">Uncharacterized protein</fullName>
    </submittedName>
</protein>
<dbReference type="EMBL" id="DS114130">
    <property type="protein sequence ID" value="EAX90172.1"/>
    <property type="molecule type" value="Genomic_DNA"/>
</dbReference>
<dbReference type="InParanoid" id="A2FY39"/>
<dbReference type="RefSeq" id="XP_001303102.1">
    <property type="nucleotide sequence ID" value="XM_001303101.1"/>
</dbReference>
<keyword evidence="3" id="KW-1185">Reference proteome</keyword>